<feature type="transmembrane region" description="Helical" evidence="9">
    <location>
        <begin position="331"/>
        <end position="349"/>
    </location>
</feature>
<comment type="catalytic activity">
    <reaction evidence="9">
        <text>N-acetylneuraminate(in) + H(+)(in) = N-acetylneuraminate(out) + H(+)(out)</text>
        <dbReference type="Rhea" id="RHEA:28987"/>
        <dbReference type="ChEBI" id="CHEBI:15378"/>
        <dbReference type="ChEBI" id="CHEBI:35418"/>
    </reaction>
</comment>
<feature type="transmembrane region" description="Helical" evidence="9">
    <location>
        <begin position="400"/>
        <end position="418"/>
    </location>
</feature>
<proteinExistence type="inferred from homology"/>
<evidence type="ECO:0000256" key="5">
    <source>
        <dbReference type="ARBA" id="ARBA00022597"/>
    </source>
</evidence>
<feature type="transmembrane region" description="Helical" evidence="9">
    <location>
        <begin position="369"/>
        <end position="391"/>
    </location>
</feature>
<dbReference type="HAMAP" id="MF_01238">
    <property type="entry name" value="MFS_NanT"/>
    <property type="match status" value="1"/>
</dbReference>
<feature type="transmembrane region" description="Helical" evidence="9">
    <location>
        <begin position="224"/>
        <end position="243"/>
    </location>
</feature>
<evidence type="ECO:0000256" key="10">
    <source>
        <dbReference type="SAM" id="MobiDB-lite"/>
    </source>
</evidence>
<dbReference type="PANTHER" id="PTHR23508">
    <property type="entry name" value="CARBOXYLIC ACID TRANSPORTER PROTEIN HOMOLOG"/>
    <property type="match status" value="1"/>
</dbReference>
<comment type="subcellular location">
    <subcellularLocation>
        <location evidence="9">Cell inner membrane</location>
        <topology evidence="9">Multi-pass membrane protein</topology>
    </subcellularLocation>
    <subcellularLocation>
        <location evidence="1">Membrane</location>
        <topology evidence="1">Multi-pass membrane protein</topology>
    </subcellularLocation>
</comment>
<comment type="function">
    <text evidence="9">Catalyzes the proton-dependent transport of sialic acid.</text>
</comment>
<evidence type="ECO:0000256" key="7">
    <source>
        <dbReference type="ARBA" id="ARBA00022989"/>
    </source>
</evidence>
<comment type="similarity">
    <text evidence="9">Belongs to the major facilitator superfamily. Sialate:H(+) symporter (SHS) (TC 2.A.1.12) family.</text>
</comment>
<feature type="region of interest" description="Disordered" evidence="10">
    <location>
        <begin position="33"/>
        <end position="59"/>
    </location>
</feature>
<evidence type="ECO:0000313" key="12">
    <source>
        <dbReference type="EMBL" id="AJJ34127.1"/>
    </source>
</evidence>
<sequence length="550" mass="59732">MWREPSGSDRLSDFKQSVARVYLPRGKQFLPVNLAGGGESDDMSTSVQPQTDQPPRGDKPLRWYKQLTPAQWKAFIAAWIGYALDGFDFVLITLVLTDIKQEFGLTLIQATSLISAAFISRWFGGLVLGAMGDRYGRKLAMITSIVLFSFGTLACGLAPGYTTLFIARLIIGIGMAGEYGSSSTYVMESWPKNMRNKASGFLISGFSIGAVLAAQAYSYVVPAFGWRMLFYIGLLPIIFALWLRKNLPEAEDWEKAQSKQQQSKQTNDRNMVDILYRSNLSYLNIALTIFASAALYACFTGMVSTPVVVILGILCAAVFVYFMVQTSGDRWPTGVMLMVVVFCAFLYSWPIQALLPTYLKMDLGYDPHTVGNILFFSGFGAAVGCCVGGFLGDWLGTRKAYVTSLLISQLLIIPLFAIQGSSILFLGGLLFLQQMLGQGIAGLLPKLLGGYFDTEQRAAGLGFTYNVGALGGALAPILGASIAQHLSLGTALGSLSFSLTFVVILLIGFDMPSRVQRWVRPSGLRMVDAIDGKPFSGAVGPNHVSVVTQK</sequence>
<evidence type="ECO:0000256" key="3">
    <source>
        <dbReference type="ARBA" id="ARBA00022475"/>
    </source>
</evidence>
<reference evidence="12 13" key="1">
    <citation type="journal article" date="2015" name="Genome Announc.">
        <title>Thirty-Two Complete Genome Assemblies of Nine Yersinia Species, Including Y. pestis, Y. pseudotuberculosis, and Y. enterocolitica.</title>
        <authorList>
            <person name="Johnson S.L."/>
            <person name="Daligault H.E."/>
            <person name="Davenport K.W."/>
            <person name="Jaissle J."/>
            <person name="Frey K.G."/>
            <person name="Ladner J.T."/>
            <person name="Broomall S.M."/>
            <person name="Bishop-Lilly K.A."/>
            <person name="Bruce D.C."/>
            <person name="Coyne S.R."/>
            <person name="Gibbons H.S."/>
            <person name="Lo C.C."/>
            <person name="Munk A.C."/>
            <person name="Rosenzweig C.N."/>
            <person name="Koroleva G.I."/>
            <person name="Palacios G.F."/>
            <person name="Redden C.L."/>
            <person name="Xu Y."/>
            <person name="Minogue T.D."/>
            <person name="Chain P.S."/>
        </authorList>
    </citation>
    <scope>NUCLEOTIDE SEQUENCE [LARGE SCALE GENOMIC DNA]</scope>
    <source>
        <strain evidence="12 13">Y231</strain>
    </source>
</reference>
<dbReference type="InterPro" id="IPR020846">
    <property type="entry name" value="MFS_dom"/>
</dbReference>
<feature type="transmembrane region" description="Helical" evidence="9">
    <location>
        <begin position="424"/>
        <end position="448"/>
    </location>
</feature>
<keyword evidence="7 9" id="KW-1133">Transmembrane helix</keyword>
<feature type="transmembrane region" description="Helical" evidence="9">
    <location>
        <begin position="198"/>
        <end position="218"/>
    </location>
</feature>
<keyword evidence="8 9" id="KW-0472">Membrane</keyword>
<evidence type="ECO:0000256" key="6">
    <source>
        <dbReference type="ARBA" id="ARBA00022692"/>
    </source>
</evidence>
<feature type="transmembrane region" description="Helical" evidence="9">
    <location>
        <begin position="165"/>
        <end position="186"/>
    </location>
</feature>
<name>A0ABN4F8Q6_9GAMM</name>
<dbReference type="PANTHER" id="PTHR23508:SF3">
    <property type="entry name" value="SIALIC ACID TRANSPORTER NANT"/>
    <property type="match status" value="1"/>
</dbReference>
<protein>
    <recommendedName>
        <fullName evidence="9">Sialic acid transporter NanT</fullName>
    </recommendedName>
    <alternativeName>
        <fullName evidence="9">Sialic acid permease</fullName>
    </alternativeName>
    <alternativeName>
        <fullName evidence="9">Sialic acid/H(+) symporter</fullName>
    </alternativeName>
</protein>
<feature type="transmembrane region" description="Helical" evidence="9">
    <location>
        <begin position="279"/>
        <end position="297"/>
    </location>
</feature>
<feature type="transmembrane region" description="Helical" evidence="9">
    <location>
        <begin position="74"/>
        <end position="97"/>
    </location>
</feature>
<dbReference type="Gene3D" id="1.20.1250.20">
    <property type="entry name" value="MFS general substrate transporter like domains"/>
    <property type="match status" value="2"/>
</dbReference>
<keyword evidence="5 9" id="KW-0762">Sugar transport</keyword>
<dbReference type="Pfam" id="PF07690">
    <property type="entry name" value="MFS_1"/>
    <property type="match status" value="1"/>
</dbReference>
<keyword evidence="6 9" id="KW-0812">Transmembrane</keyword>
<dbReference type="PROSITE" id="PS50850">
    <property type="entry name" value="MFS"/>
    <property type="match status" value="1"/>
</dbReference>
<feature type="transmembrane region" description="Helical" evidence="9">
    <location>
        <begin position="488"/>
        <end position="509"/>
    </location>
</feature>
<dbReference type="InterPro" id="IPR036259">
    <property type="entry name" value="MFS_trans_sf"/>
</dbReference>
<evidence type="ECO:0000256" key="2">
    <source>
        <dbReference type="ARBA" id="ARBA00022448"/>
    </source>
</evidence>
<dbReference type="Proteomes" id="UP000031883">
    <property type="component" value="Chromosome"/>
</dbReference>
<gene>
    <name evidence="9" type="primary">nanT</name>
    <name evidence="12" type="ORF">CH54_1305</name>
</gene>
<dbReference type="InterPro" id="IPR004742">
    <property type="entry name" value="SA_transporter"/>
</dbReference>
<dbReference type="CDD" id="cd17316">
    <property type="entry name" value="MFS_SV2_like"/>
    <property type="match status" value="1"/>
</dbReference>
<evidence type="ECO:0000256" key="4">
    <source>
        <dbReference type="ARBA" id="ARBA00022519"/>
    </source>
</evidence>
<organism evidence="12 13">
    <name type="scientific">Yersinia rochesterensis</name>
    <dbReference type="NCBI Taxonomy" id="1604335"/>
    <lineage>
        <taxon>Bacteria</taxon>
        <taxon>Pseudomonadati</taxon>
        <taxon>Pseudomonadota</taxon>
        <taxon>Gammaproteobacteria</taxon>
        <taxon>Enterobacterales</taxon>
        <taxon>Yersiniaceae</taxon>
        <taxon>Yersinia</taxon>
    </lineage>
</organism>
<evidence type="ECO:0000256" key="8">
    <source>
        <dbReference type="ARBA" id="ARBA00023136"/>
    </source>
</evidence>
<keyword evidence="13" id="KW-1185">Reference proteome</keyword>
<evidence type="ECO:0000256" key="1">
    <source>
        <dbReference type="ARBA" id="ARBA00004141"/>
    </source>
</evidence>
<dbReference type="InterPro" id="IPR011701">
    <property type="entry name" value="MFS"/>
</dbReference>
<keyword evidence="3 9" id="KW-1003">Cell membrane</keyword>
<feature type="transmembrane region" description="Helical" evidence="9">
    <location>
        <begin position="460"/>
        <end position="482"/>
    </location>
</feature>
<accession>A0ABN4F8Q6</accession>
<feature type="compositionally biased region" description="Polar residues" evidence="10">
    <location>
        <begin position="43"/>
        <end position="53"/>
    </location>
</feature>
<feature type="transmembrane region" description="Helical" evidence="9">
    <location>
        <begin position="103"/>
        <end position="127"/>
    </location>
</feature>
<keyword evidence="4 9" id="KW-0997">Cell inner membrane</keyword>
<feature type="transmembrane region" description="Helical" evidence="9">
    <location>
        <begin position="139"/>
        <end position="159"/>
    </location>
</feature>
<keyword evidence="2 9" id="KW-0813">Transport</keyword>
<evidence type="ECO:0000259" key="11">
    <source>
        <dbReference type="PROSITE" id="PS50850"/>
    </source>
</evidence>
<feature type="domain" description="Major facilitator superfamily (MFS) profile" evidence="11">
    <location>
        <begin position="74"/>
        <end position="516"/>
    </location>
</feature>
<evidence type="ECO:0000313" key="13">
    <source>
        <dbReference type="Proteomes" id="UP000031883"/>
    </source>
</evidence>
<evidence type="ECO:0000256" key="9">
    <source>
        <dbReference type="HAMAP-Rule" id="MF_01238"/>
    </source>
</evidence>
<dbReference type="EMBL" id="CP009997">
    <property type="protein sequence ID" value="AJJ34127.1"/>
    <property type="molecule type" value="Genomic_DNA"/>
</dbReference>
<dbReference type="NCBIfam" id="NF003024">
    <property type="entry name" value="PRK03893.1"/>
    <property type="match status" value="1"/>
</dbReference>
<feature type="transmembrane region" description="Helical" evidence="9">
    <location>
        <begin position="303"/>
        <end position="324"/>
    </location>
</feature>
<dbReference type="SUPFAM" id="SSF103473">
    <property type="entry name" value="MFS general substrate transporter"/>
    <property type="match status" value="1"/>
</dbReference>